<dbReference type="AlphaFoldDB" id="H8GRV5"/>
<keyword evidence="2" id="KW-0732">Signal</keyword>
<feature type="region of interest" description="Disordered" evidence="1">
    <location>
        <begin position="212"/>
        <end position="231"/>
    </location>
</feature>
<feature type="compositionally biased region" description="Polar residues" evidence="1">
    <location>
        <begin position="213"/>
        <end position="228"/>
    </location>
</feature>
<name>H8GRV5_DEIGI</name>
<dbReference type="PATRIC" id="fig|745776.4.peg.1261"/>
<dbReference type="STRING" id="745776.DGo_CA1225"/>
<accession>H8GRV5</accession>
<sequence>MKKLIIMTAVLGVCAVAGAQTVAPSISTDADQVNKGATSASVKQNVNLILPQATALHLTASSLDFDISKIGQQDANWYCAYGLTNGDQASALTPKDEFWGQTQTLPLGTFYDVATYPNIAVKAGKQVTSYPPVELVNGKVDNATKNYFVCYRTFILQKFSNVGNYRLSVSRDAPTGDMGHQMLYIQEDPCNAWGQATGLYKLDEGTNKILTPRSLTEGTTGKQASASSKDGRNVCRKGTSWLDDVIVVAVVVDGDKAGKNTAVLTYTLESSASVFASTN</sequence>
<feature type="chain" id="PRO_5003613780" description="Secreted protein" evidence="2">
    <location>
        <begin position="20"/>
        <end position="279"/>
    </location>
</feature>
<proteinExistence type="predicted"/>
<dbReference type="eggNOG" id="ENOG502ZP0C">
    <property type="taxonomic scope" value="Bacteria"/>
</dbReference>
<evidence type="ECO:0000256" key="1">
    <source>
        <dbReference type="SAM" id="MobiDB-lite"/>
    </source>
</evidence>
<dbReference type="RefSeq" id="WP_014684635.1">
    <property type="nucleotide sequence ID" value="NC_017790.1"/>
</dbReference>
<gene>
    <name evidence="3" type="ordered locus">DGo_CA1225</name>
</gene>
<reference evidence="3 4" key="1">
    <citation type="journal article" date="2012" name="PLoS ONE">
        <title>Genome sequence and transcriptome analysis of the radioresistant bacterium Deinococcus gobiensis: insights into the extreme environmental adaptations.</title>
        <authorList>
            <person name="Yuan M."/>
            <person name="Chen M."/>
            <person name="Zhang W."/>
            <person name="Lu W."/>
            <person name="Wang J."/>
            <person name="Yang M."/>
            <person name="Zhao P."/>
            <person name="Tang R."/>
            <person name="Li X."/>
            <person name="Hao Y."/>
            <person name="Zhou Z."/>
            <person name="Zhan Y."/>
            <person name="Yu H."/>
            <person name="Teng C."/>
            <person name="Yan Y."/>
            <person name="Ping S."/>
            <person name="Wang Y."/>
            <person name="Lin M."/>
        </authorList>
    </citation>
    <scope>NUCLEOTIDE SEQUENCE [LARGE SCALE GENOMIC DNA]</scope>
    <source>
        <strain evidence="3 4">I-0</strain>
    </source>
</reference>
<evidence type="ECO:0008006" key="5">
    <source>
        <dbReference type="Google" id="ProtNLM"/>
    </source>
</evidence>
<protein>
    <recommendedName>
        <fullName evidence="5">Secreted protein</fullName>
    </recommendedName>
</protein>
<evidence type="ECO:0000313" key="4">
    <source>
        <dbReference type="Proteomes" id="UP000007575"/>
    </source>
</evidence>
<keyword evidence="4" id="KW-1185">Reference proteome</keyword>
<evidence type="ECO:0000313" key="3">
    <source>
        <dbReference type="EMBL" id="AFD25152.1"/>
    </source>
</evidence>
<evidence type="ECO:0000256" key="2">
    <source>
        <dbReference type="SAM" id="SignalP"/>
    </source>
</evidence>
<feature type="signal peptide" evidence="2">
    <location>
        <begin position="1"/>
        <end position="19"/>
    </location>
</feature>
<organism evidence="3 4">
    <name type="scientific">Deinococcus gobiensis (strain DSM 21396 / JCM 16679 / CGMCC 1.7299 / I-0)</name>
    <dbReference type="NCBI Taxonomy" id="745776"/>
    <lineage>
        <taxon>Bacteria</taxon>
        <taxon>Thermotogati</taxon>
        <taxon>Deinococcota</taxon>
        <taxon>Deinococci</taxon>
        <taxon>Deinococcales</taxon>
        <taxon>Deinococcaceae</taxon>
        <taxon>Deinococcus</taxon>
    </lineage>
</organism>
<dbReference type="OrthoDB" id="59874at2"/>
<dbReference type="HOGENOM" id="CLU_1000907_0_0_0"/>
<dbReference type="Proteomes" id="UP000007575">
    <property type="component" value="Chromosome"/>
</dbReference>
<dbReference type="EMBL" id="CP002191">
    <property type="protein sequence ID" value="AFD25152.1"/>
    <property type="molecule type" value="Genomic_DNA"/>
</dbReference>
<dbReference type="KEGG" id="dgo:DGo_CA1225"/>